<reference evidence="11 12" key="1">
    <citation type="journal article" date="2019" name="Genome Biol. Evol.">
        <title>Whole-Genome Sequencing of the Giant Devil Catfish, Bagarius yarrelli.</title>
        <authorList>
            <person name="Jiang W."/>
            <person name="Lv Y."/>
            <person name="Cheng L."/>
            <person name="Yang K."/>
            <person name="Chao B."/>
            <person name="Wang X."/>
            <person name="Li Y."/>
            <person name="Pan X."/>
            <person name="You X."/>
            <person name="Zhang Y."/>
            <person name="Yang J."/>
            <person name="Li J."/>
            <person name="Zhang X."/>
            <person name="Liu S."/>
            <person name="Sun C."/>
            <person name="Yang J."/>
            <person name="Shi Q."/>
        </authorList>
    </citation>
    <scope>NUCLEOTIDE SEQUENCE [LARGE SCALE GENOMIC DNA]</scope>
    <source>
        <strain evidence="11">JWS20170419001</strain>
        <tissue evidence="11">Muscle</tissue>
    </source>
</reference>
<dbReference type="PROSITE" id="PS50010">
    <property type="entry name" value="DH_2"/>
    <property type="match status" value="1"/>
</dbReference>
<sequence length="460" mass="53322">MEYWRQCALWLIRCRVLPQSHRVTWDTARAFDLAQSLRDGVLLCQLLNNLHPQTINLKEINLRPQMSQFLCLKNIRTFLSACCEVFGLKKSELFEAFDLFDVRDFGKVMDTLSKLSNTAIALQTGIRENGVDDEEDLYDCVYDDEGGEVYEDLMKMEAGAPPFFLRPLEQFLTTCDINRVFINIPDLVKVHKSLLQDLQNSISHQSASNLYQIFMDYKERLLIYGKYCSHVETAITYLDQLCKDKEDVRQKLEVCSKRANNGKFTLRDLLVVPMQRVLKYHLLLQELVKHTNDAVEKKNLRNALDAMKDLAQYVNEVKRDNETLREIDQYQKSIENLWSYGFYLTHNQGRSGFEFFLKTKELKKKWLEQGIFYQGYECTKCGQGAHKECLARVLPCGKDSGTGLPKMLAIMNYHGDPVPQCGPALNIQQGDIIELLRADLHSSWWQVGWFPSTYVEEGEE</sequence>
<dbReference type="SMART" id="SM00033">
    <property type="entry name" value="CH"/>
    <property type="match status" value="1"/>
</dbReference>
<keyword evidence="7" id="KW-0862">Zinc</keyword>
<evidence type="ECO:0000256" key="7">
    <source>
        <dbReference type="ARBA" id="ARBA00022833"/>
    </source>
</evidence>
<dbReference type="Gene3D" id="1.20.900.10">
    <property type="entry name" value="Dbl homology (DH) domain"/>
    <property type="match status" value="1"/>
</dbReference>
<dbReference type="AlphaFoldDB" id="A0A556V4Q3"/>
<keyword evidence="4" id="KW-0479">Metal-binding</keyword>
<evidence type="ECO:0000256" key="3">
    <source>
        <dbReference type="ARBA" id="ARBA00022658"/>
    </source>
</evidence>
<dbReference type="FunFam" id="1.10.418.10:FF:000019">
    <property type="entry name" value="Vav guanine nucleotide exchange factor 2"/>
    <property type="match status" value="1"/>
</dbReference>
<evidence type="ECO:0000256" key="4">
    <source>
        <dbReference type="ARBA" id="ARBA00022723"/>
    </source>
</evidence>
<dbReference type="InterPro" id="IPR003096">
    <property type="entry name" value="SM22_calponin"/>
</dbReference>
<dbReference type="FunFam" id="1.20.900.10:FF:000009">
    <property type="entry name" value="Vav guanine nucleotide exchange factor 1"/>
    <property type="match status" value="1"/>
</dbReference>
<dbReference type="SUPFAM" id="SSF48065">
    <property type="entry name" value="DBL homology domain (DH-domain)"/>
    <property type="match status" value="1"/>
</dbReference>
<organism evidence="11 12">
    <name type="scientific">Bagarius yarrelli</name>
    <name type="common">Goonch</name>
    <name type="synonym">Bagrus yarrelli</name>
    <dbReference type="NCBI Taxonomy" id="175774"/>
    <lineage>
        <taxon>Eukaryota</taxon>
        <taxon>Metazoa</taxon>
        <taxon>Chordata</taxon>
        <taxon>Craniata</taxon>
        <taxon>Vertebrata</taxon>
        <taxon>Euteleostomi</taxon>
        <taxon>Actinopterygii</taxon>
        <taxon>Neopterygii</taxon>
        <taxon>Teleostei</taxon>
        <taxon>Ostariophysi</taxon>
        <taxon>Siluriformes</taxon>
        <taxon>Sisoridae</taxon>
        <taxon>Sisorinae</taxon>
        <taxon>Bagarius</taxon>
    </lineage>
</organism>
<dbReference type="SUPFAM" id="SSF47576">
    <property type="entry name" value="Calponin-homology domain, CH-domain"/>
    <property type="match status" value="1"/>
</dbReference>
<dbReference type="InterPro" id="IPR035899">
    <property type="entry name" value="DBL_dom_sf"/>
</dbReference>
<evidence type="ECO:0000256" key="5">
    <source>
        <dbReference type="ARBA" id="ARBA00022737"/>
    </source>
</evidence>
<dbReference type="SUPFAM" id="SSF50044">
    <property type="entry name" value="SH3-domain"/>
    <property type="match status" value="1"/>
</dbReference>
<dbReference type="SMART" id="SM00325">
    <property type="entry name" value="RhoGEF"/>
    <property type="match status" value="1"/>
</dbReference>
<dbReference type="Gene3D" id="1.10.418.10">
    <property type="entry name" value="Calponin-like domain"/>
    <property type="match status" value="1"/>
</dbReference>
<dbReference type="GO" id="GO:0035556">
    <property type="term" value="P:intracellular signal transduction"/>
    <property type="evidence" value="ECO:0007669"/>
    <property type="project" value="InterPro"/>
</dbReference>
<evidence type="ECO:0000259" key="9">
    <source>
        <dbReference type="PROSITE" id="PS50010"/>
    </source>
</evidence>
<feature type="domain" description="Calponin-homology (CH)" evidence="10">
    <location>
        <begin position="1"/>
        <end position="120"/>
    </location>
</feature>
<evidence type="ECO:0000256" key="6">
    <source>
        <dbReference type="ARBA" id="ARBA00022771"/>
    </source>
</evidence>
<dbReference type="GO" id="GO:0005737">
    <property type="term" value="C:cytoplasm"/>
    <property type="evidence" value="ECO:0007669"/>
    <property type="project" value="TreeGrafter"/>
</dbReference>
<protein>
    <submittedName>
        <fullName evidence="11">Guanine nucleotide exchange factor VAV3</fullName>
    </submittedName>
</protein>
<keyword evidence="1" id="KW-0728">SH3 domain</keyword>
<evidence type="ECO:0000313" key="12">
    <source>
        <dbReference type="Proteomes" id="UP000319801"/>
    </source>
</evidence>
<dbReference type="GO" id="GO:0008270">
    <property type="term" value="F:zinc ion binding"/>
    <property type="evidence" value="ECO:0007669"/>
    <property type="project" value="UniProtKB-KW"/>
</dbReference>
<evidence type="ECO:0000256" key="1">
    <source>
        <dbReference type="ARBA" id="ARBA00022443"/>
    </source>
</evidence>
<dbReference type="InterPro" id="IPR036028">
    <property type="entry name" value="SH3-like_dom_sf"/>
</dbReference>
<proteinExistence type="predicted"/>
<evidence type="ECO:0000256" key="2">
    <source>
        <dbReference type="ARBA" id="ARBA00022553"/>
    </source>
</evidence>
<keyword evidence="2" id="KW-0597">Phosphoprotein</keyword>
<feature type="domain" description="DH" evidence="9">
    <location>
        <begin position="164"/>
        <end position="317"/>
    </location>
</feature>
<dbReference type="InterPro" id="IPR001331">
    <property type="entry name" value="GDS_CDC24_CS"/>
</dbReference>
<dbReference type="Pfam" id="PF00621">
    <property type="entry name" value="RhoGEF"/>
    <property type="match status" value="1"/>
</dbReference>
<dbReference type="Proteomes" id="UP000319801">
    <property type="component" value="Unassembled WGS sequence"/>
</dbReference>
<dbReference type="InterPro" id="IPR036872">
    <property type="entry name" value="CH_dom_sf"/>
</dbReference>
<dbReference type="PANTHER" id="PTHR45818:SF1">
    <property type="entry name" value="GUANINE NUCLEOTIDE EXCHANGE FACTOR VAV3"/>
    <property type="match status" value="1"/>
</dbReference>
<name>A0A556V4Q3_BAGYA</name>
<dbReference type="CDD" id="cd00160">
    <property type="entry name" value="RhoGEF"/>
    <property type="match status" value="1"/>
</dbReference>
<keyword evidence="8" id="KW-0727">SH2 domain</keyword>
<evidence type="ECO:0000259" key="10">
    <source>
        <dbReference type="PROSITE" id="PS50021"/>
    </source>
</evidence>
<dbReference type="Pfam" id="PF11971">
    <property type="entry name" value="CAMSAP_CH"/>
    <property type="match status" value="1"/>
</dbReference>
<dbReference type="EMBL" id="VCAZ01000120">
    <property type="protein sequence ID" value="TSU75969.1"/>
    <property type="molecule type" value="Genomic_DNA"/>
</dbReference>
<dbReference type="PANTHER" id="PTHR45818">
    <property type="entry name" value="PROTEIN VAV"/>
    <property type="match status" value="1"/>
</dbReference>
<dbReference type="GO" id="GO:0005085">
    <property type="term" value="F:guanyl-nucleotide exchange factor activity"/>
    <property type="evidence" value="ECO:0007669"/>
    <property type="project" value="UniProtKB-KW"/>
</dbReference>
<dbReference type="InterPro" id="IPR001715">
    <property type="entry name" value="CH_dom"/>
</dbReference>
<dbReference type="InterPro" id="IPR000219">
    <property type="entry name" value="DH_dom"/>
</dbReference>
<dbReference type="OrthoDB" id="5340910at2759"/>
<dbReference type="Gene3D" id="3.30.60.20">
    <property type="match status" value="1"/>
</dbReference>
<evidence type="ECO:0000256" key="8">
    <source>
        <dbReference type="ARBA" id="ARBA00022999"/>
    </source>
</evidence>
<dbReference type="GO" id="GO:0005886">
    <property type="term" value="C:plasma membrane"/>
    <property type="evidence" value="ECO:0007669"/>
    <property type="project" value="TreeGrafter"/>
</dbReference>
<dbReference type="Gene3D" id="2.30.30.40">
    <property type="entry name" value="SH3 Domains"/>
    <property type="match status" value="1"/>
</dbReference>
<evidence type="ECO:0000313" key="11">
    <source>
        <dbReference type="EMBL" id="TSU75969.1"/>
    </source>
</evidence>
<dbReference type="PROSITE" id="PS00741">
    <property type="entry name" value="DH_1"/>
    <property type="match status" value="1"/>
</dbReference>
<dbReference type="PROSITE" id="PS50021">
    <property type="entry name" value="CH"/>
    <property type="match status" value="1"/>
</dbReference>
<dbReference type="InterPro" id="IPR022613">
    <property type="entry name" value="CH_CAMSAP_2"/>
</dbReference>
<keyword evidence="5" id="KW-0677">Repeat</keyword>
<accession>A0A556V4Q3</accession>
<keyword evidence="3" id="KW-0344">Guanine-nucleotide releasing factor</keyword>
<comment type="caution">
    <text evidence="11">The sequence shown here is derived from an EMBL/GenBank/DDBJ whole genome shotgun (WGS) entry which is preliminary data.</text>
</comment>
<dbReference type="GO" id="GO:0016477">
    <property type="term" value="P:cell migration"/>
    <property type="evidence" value="ECO:0007669"/>
    <property type="project" value="TreeGrafter"/>
</dbReference>
<gene>
    <name evidence="11" type="ORF">Baya_13026</name>
</gene>
<dbReference type="PRINTS" id="PR00888">
    <property type="entry name" value="SM22CALPONIN"/>
</dbReference>
<keyword evidence="6" id="KW-0863">Zinc-finger</keyword>
<keyword evidence="12" id="KW-1185">Reference proteome</keyword>